<protein>
    <recommendedName>
        <fullName evidence="5">DUF19 domain-containing protein</fullName>
    </recommendedName>
</protein>
<reference evidence="3" key="2">
    <citation type="submission" date="2024-06" db="UniProtKB">
        <authorList>
            <consortium name="EnsemblMetazoa"/>
        </authorList>
    </citation>
    <scope>IDENTIFICATION</scope>
</reference>
<evidence type="ECO:0008006" key="5">
    <source>
        <dbReference type="Google" id="ProtNLM"/>
    </source>
</evidence>
<keyword evidence="4" id="KW-1185">Reference proteome</keyword>
<name>A0AAN0J675_AMPQE</name>
<evidence type="ECO:0000313" key="4">
    <source>
        <dbReference type="Proteomes" id="UP000007879"/>
    </source>
</evidence>
<dbReference type="EnsemblMetazoa" id="XM_019996981.1">
    <property type="protein sequence ID" value="XP_019852540.1"/>
    <property type="gene ID" value="LOC109582305"/>
</dbReference>
<keyword evidence="1" id="KW-0472">Membrane</keyword>
<keyword evidence="2" id="KW-0732">Signal</keyword>
<evidence type="ECO:0000313" key="3">
    <source>
        <dbReference type="EnsemblMetazoa" id="XP_019852540.1"/>
    </source>
</evidence>
<dbReference type="AlphaFoldDB" id="A0AAN0J675"/>
<proteinExistence type="predicted"/>
<evidence type="ECO:0000256" key="2">
    <source>
        <dbReference type="SAM" id="SignalP"/>
    </source>
</evidence>
<feature type="chain" id="PRO_5042843541" description="DUF19 domain-containing protein" evidence="2">
    <location>
        <begin position="19"/>
        <end position="242"/>
    </location>
</feature>
<keyword evidence="1" id="KW-1133">Transmembrane helix</keyword>
<dbReference type="GeneID" id="109582305"/>
<dbReference type="RefSeq" id="XP_019852540.1">
    <property type="nucleotide sequence ID" value="XM_019996981.1"/>
</dbReference>
<dbReference type="KEGG" id="aqu:109582305"/>
<reference evidence="4" key="1">
    <citation type="journal article" date="2010" name="Nature">
        <title>The Amphimedon queenslandica genome and the evolution of animal complexity.</title>
        <authorList>
            <person name="Srivastava M."/>
            <person name="Simakov O."/>
            <person name="Chapman J."/>
            <person name="Fahey B."/>
            <person name="Gauthier M.E."/>
            <person name="Mitros T."/>
            <person name="Richards G.S."/>
            <person name="Conaco C."/>
            <person name="Dacre M."/>
            <person name="Hellsten U."/>
            <person name="Larroux C."/>
            <person name="Putnam N.H."/>
            <person name="Stanke M."/>
            <person name="Adamska M."/>
            <person name="Darling A."/>
            <person name="Degnan S.M."/>
            <person name="Oakley T.H."/>
            <person name="Plachetzki D.C."/>
            <person name="Zhai Y."/>
            <person name="Adamski M."/>
            <person name="Calcino A."/>
            <person name="Cummins S.F."/>
            <person name="Goodstein D.M."/>
            <person name="Harris C."/>
            <person name="Jackson D.J."/>
            <person name="Leys S.P."/>
            <person name="Shu S."/>
            <person name="Woodcroft B.J."/>
            <person name="Vervoort M."/>
            <person name="Kosik K.S."/>
            <person name="Manning G."/>
            <person name="Degnan B.M."/>
            <person name="Rokhsar D.S."/>
        </authorList>
    </citation>
    <scope>NUCLEOTIDE SEQUENCE [LARGE SCALE GENOMIC DNA]</scope>
</reference>
<organism evidence="3 4">
    <name type="scientific">Amphimedon queenslandica</name>
    <name type="common">Sponge</name>
    <dbReference type="NCBI Taxonomy" id="400682"/>
    <lineage>
        <taxon>Eukaryota</taxon>
        <taxon>Metazoa</taxon>
        <taxon>Porifera</taxon>
        <taxon>Demospongiae</taxon>
        <taxon>Heteroscleromorpha</taxon>
        <taxon>Haplosclerida</taxon>
        <taxon>Niphatidae</taxon>
        <taxon>Amphimedon</taxon>
    </lineage>
</organism>
<feature type="signal peptide" evidence="2">
    <location>
        <begin position="1"/>
        <end position="18"/>
    </location>
</feature>
<keyword evidence="1" id="KW-0812">Transmembrane</keyword>
<sequence length="242" mass="25855">MKMLSIFLLCCFIVIASSDGAVTTKKRDLTAVTDWLHKISKRHSSQLEVRQDNTACLNQLQSNYPSYCNFTELSGGLSDLPASSLTDAQLTALNNAYARICVSACIDPVETYYNCLQAVNKDYAITLIRQGVCGQESGDYCEVRYIRQYRRDISAYGRLASNCPSSTSGGISSCSSASSTCLAAVNTFSDRMGCCTEPYLGSGVNSCSGVSVDEPCTGVSSATGLVAPVFVMILSLVGVLVL</sequence>
<feature type="transmembrane region" description="Helical" evidence="1">
    <location>
        <begin position="222"/>
        <end position="241"/>
    </location>
</feature>
<dbReference type="Proteomes" id="UP000007879">
    <property type="component" value="Unassembled WGS sequence"/>
</dbReference>
<accession>A0AAN0J675</accession>
<evidence type="ECO:0000256" key="1">
    <source>
        <dbReference type="SAM" id="Phobius"/>
    </source>
</evidence>